<dbReference type="InterPro" id="IPR004860">
    <property type="entry name" value="LAGLIDADG_dom"/>
</dbReference>
<dbReference type="InterPro" id="IPR027434">
    <property type="entry name" value="Homing_endonucl"/>
</dbReference>
<name>A0A482DTN0_9PEZI</name>
<accession>A0A482DTN0</accession>
<organism evidence="3">
    <name type="scientific">Dactylella sp</name>
    <dbReference type="NCBI Taxonomy" id="1814903"/>
    <lineage>
        <taxon>Eukaryota</taxon>
        <taxon>Fungi</taxon>
        <taxon>Dikarya</taxon>
        <taxon>Ascomycota</taxon>
        <taxon>Pezizomycotina</taxon>
        <taxon>Orbiliomycetes</taxon>
        <taxon>Orbiliales</taxon>
        <taxon>Orbiliaceae</taxon>
        <taxon>Dactylella</taxon>
    </lineage>
</organism>
<evidence type="ECO:0000256" key="1">
    <source>
        <dbReference type="SAM" id="Phobius"/>
    </source>
</evidence>
<reference evidence="3" key="1">
    <citation type="submission" date="2019-02" db="EMBL/GenBank/DDBJ databases">
        <authorList>
            <person name="Fang M.L."/>
            <person name="Zhang Y."/>
        </authorList>
    </citation>
    <scope>NUCLEOTIDE SEQUENCE</scope>
    <source>
        <strain evidence="3">YMF1.01838</strain>
    </source>
</reference>
<dbReference type="SUPFAM" id="SSF55608">
    <property type="entry name" value="Homing endonucleases"/>
    <property type="match status" value="1"/>
</dbReference>
<dbReference type="Gene3D" id="3.10.28.10">
    <property type="entry name" value="Homing endonucleases"/>
    <property type="match status" value="1"/>
</dbReference>
<evidence type="ECO:0000313" key="3">
    <source>
        <dbReference type="EMBL" id="QBM09630.1"/>
    </source>
</evidence>
<protein>
    <recommendedName>
        <fullName evidence="2">Homing endonuclease LAGLIDADG domain-containing protein</fullName>
    </recommendedName>
</protein>
<dbReference type="GO" id="GO:0005739">
    <property type="term" value="C:mitochondrion"/>
    <property type="evidence" value="ECO:0007669"/>
    <property type="project" value="UniProtKB-ARBA"/>
</dbReference>
<evidence type="ECO:0000259" key="2">
    <source>
        <dbReference type="Pfam" id="PF00961"/>
    </source>
</evidence>
<dbReference type="PANTHER" id="PTHR36181:SF3">
    <property type="entry name" value="INTRON-ENCODED DNA ENDONUCLEASE AI5 BETA"/>
    <property type="match status" value="1"/>
</dbReference>
<keyword evidence="3" id="KW-0496">Mitochondrion</keyword>
<dbReference type="InterPro" id="IPR051289">
    <property type="entry name" value="LAGLIDADG_Endonuclease"/>
</dbReference>
<dbReference type="Pfam" id="PF00961">
    <property type="entry name" value="LAGLIDADG_1"/>
    <property type="match status" value="1"/>
</dbReference>
<gene>
    <name evidence="3" type="primary">orf173</name>
</gene>
<dbReference type="PANTHER" id="PTHR36181">
    <property type="entry name" value="INTRON-ENCODED ENDONUCLEASE AI3-RELATED"/>
    <property type="match status" value="1"/>
</dbReference>
<keyword evidence="1" id="KW-0472">Membrane</keyword>
<geneLocation type="mitochondrion" evidence="3"/>
<dbReference type="EMBL" id="MK550697">
    <property type="protein sequence ID" value="QBM09630.1"/>
    <property type="molecule type" value="Genomic_DNA"/>
</dbReference>
<feature type="transmembrane region" description="Helical" evidence="1">
    <location>
        <begin position="23"/>
        <end position="41"/>
    </location>
</feature>
<sequence length="173" mass="20339">MGVFYILNKNIKKCLMHSRFEQILFNLYVLPLYAVNLFIIVNSSVSASAYSQKQTEEKIKGESNNLEWFVGFSEAESMFYVSNKGDLKFKIKLHKDDLETLYYIQNLLSKLVNRKVGVIVESKTYNEVYFSVDKFQDILEVIIPVFNYYLLTSFKFLDFIDFKSVANIKKKRL</sequence>
<dbReference type="AlphaFoldDB" id="A0A482DTN0"/>
<dbReference type="GO" id="GO:0004519">
    <property type="term" value="F:endonuclease activity"/>
    <property type="evidence" value="ECO:0007669"/>
    <property type="project" value="InterPro"/>
</dbReference>
<proteinExistence type="predicted"/>
<keyword evidence="1" id="KW-0812">Transmembrane</keyword>
<feature type="domain" description="Homing endonuclease LAGLIDADG" evidence="2">
    <location>
        <begin position="70"/>
        <end position="165"/>
    </location>
</feature>
<keyword evidence="1" id="KW-1133">Transmembrane helix</keyword>